<dbReference type="CDD" id="cd18315">
    <property type="entry name" value="BTB_POZ_BAB-like"/>
    <property type="match status" value="1"/>
</dbReference>
<evidence type="ECO:0000256" key="6">
    <source>
        <dbReference type="ARBA" id="ARBA00058541"/>
    </source>
</evidence>
<dbReference type="HOGENOM" id="CLU_535612_0_0_1"/>
<dbReference type="Proteomes" id="UP000008711">
    <property type="component" value="Unassembled WGS sequence"/>
</dbReference>
<feature type="compositionally biased region" description="Low complexity" evidence="8">
    <location>
        <begin position="853"/>
        <end position="862"/>
    </location>
</feature>
<dbReference type="Pfam" id="PF00651">
    <property type="entry name" value="BTB"/>
    <property type="match status" value="1"/>
</dbReference>
<protein>
    <submittedName>
        <fullName evidence="11">Uncharacterized protein, isoform A</fullName>
    </submittedName>
</protein>
<feature type="compositionally biased region" description="Low complexity" evidence="8">
    <location>
        <begin position="803"/>
        <end position="812"/>
    </location>
</feature>
<dbReference type="GO" id="GO:0007455">
    <property type="term" value="P:eye-antennal disc morphogenesis"/>
    <property type="evidence" value="ECO:0007669"/>
    <property type="project" value="UniProtKB-ARBA"/>
</dbReference>
<feature type="compositionally biased region" description="Gly residues" evidence="8">
    <location>
        <begin position="756"/>
        <end position="765"/>
    </location>
</feature>
<gene>
    <name evidence="11" type="primary">Dere\GG14628</name>
    <name evidence="11" type="synonym">dere_GLEANR_14780</name>
    <name evidence="11" type="synonym">GG14628</name>
    <name evidence="11" type="ORF">Dere_GG14628</name>
</gene>
<evidence type="ECO:0000256" key="1">
    <source>
        <dbReference type="ARBA" id="ARBA00004123"/>
    </source>
</evidence>
<feature type="domain" description="BTB" evidence="9">
    <location>
        <begin position="127"/>
        <end position="192"/>
    </location>
</feature>
<dbReference type="InterPro" id="IPR051095">
    <property type="entry name" value="Dros_DevTransReg"/>
</dbReference>
<proteinExistence type="predicted"/>
<evidence type="ECO:0000256" key="4">
    <source>
        <dbReference type="ARBA" id="ARBA00023163"/>
    </source>
</evidence>
<dbReference type="GO" id="GO:0046660">
    <property type="term" value="P:female sex differentiation"/>
    <property type="evidence" value="ECO:0007669"/>
    <property type="project" value="UniProtKB-ARBA"/>
</dbReference>
<dbReference type="InterPro" id="IPR000210">
    <property type="entry name" value="BTB/POZ_dom"/>
</dbReference>
<dbReference type="GO" id="GO:0007478">
    <property type="term" value="P:leg disc morphogenesis"/>
    <property type="evidence" value="ECO:0007669"/>
    <property type="project" value="UniProtKB-ARBA"/>
</dbReference>
<keyword evidence="3 7" id="KW-0238">DNA-binding</keyword>
<dbReference type="PROSITE" id="PS50960">
    <property type="entry name" value="HTH_PSQ"/>
    <property type="match status" value="1"/>
</dbReference>
<dbReference type="PROSITE" id="PS50097">
    <property type="entry name" value="BTB"/>
    <property type="match status" value="1"/>
</dbReference>
<evidence type="ECO:0000259" key="10">
    <source>
        <dbReference type="PROSITE" id="PS50960"/>
    </source>
</evidence>
<evidence type="ECO:0000256" key="7">
    <source>
        <dbReference type="PROSITE-ProRule" id="PRU00320"/>
    </source>
</evidence>
<dbReference type="GO" id="GO:0003680">
    <property type="term" value="F:minor groove of adenine-thymine-rich DNA binding"/>
    <property type="evidence" value="ECO:0007669"/>
    <property type="project" value="UniProtKB-ARBA"/>
</dbReference>
<feature type="region of interest" description="Disordered" evidence="8">
    <location>
        <begin position="1"/>
        <end position="96"/>
    </location>
</feature>
<feature type="domain" description="HTH psq-type" evidence="10">
    <location>
        <begin position="561"/>
        <end position="613"/>
    </location>
</feature>
<feature type="region of interest" description="Disordered" evidence="8">
    <location>
        <begin position="276"/>
        <end position="434"/>
    </location>
</feature>
<dbReference type="FunFam" id="3.30.710.10:FF:000120">
    <property type="entry name" value="Bric a brac 2, isoform B"/>
    <property type="match status" value="1"/>
</dbReference>
<evidence type="ECO:0000256" key="2">
    <source>
        <dbReference type="ARBA" id="ARBA00023015"/>
    </source>
</evidence>
<dbReference type="eggNOG" id="ENOG502RYZ4">
    <property type="taxonomic scope" value="Eukaryota"/>
</dbReference>
<dbReference type="AlphaFoldDB" id="B3NJE3"/>
<dbReference type="KEGG" id="der:6545059"/>
<keyword evidence="12" id="KW-1185">Reference proteome</keyword>
<dbReference type="SMART" id="SM00225">
    <property type="entry name" value="BTB"/>
    <property type="match status" value="1"/>
</dbReference>
<evidence type="ECO:0000313" key="11">
    <source>
        <dbReference type="EMBL" id="EDV50105.2"/>
    </source>
</evidence>
<dbReference type="GO" id="GO:0006357">
    <property type="term" value="P:regulation of transcription by RNA polymerase II"/>
    <property type="evidence" value="ECO:0007669"/>
    <property type="project" value="TreeGrafter"/>
</dbReference>
<evidence type="ECO:0000256" key="3">
    <source>
        <dbReference type="ARBA" id="ARBA00023125"/>
    </source>
</evidence>
<evidence type="ECO:0000256" key="8">
    <source>
        <dbReference type="SAM" id="MobiDB-lite"/>
    </source>
</evidence>
<feature type="compositionally biased region" description="Low complexity" evidence="8">
    <location>
        <begin position="834"/>
        <end position="844"/>
    </location>
</feature>
<feature type="region of interest" description="Disordered" evidence="8">
    <location>
        <begin position="222"/>
        <end position="251"/>
    </location>
</feature>
<evidence type="ECO:0000259" key="9">
    <source>
        <dbReference type="PROSITE" id="PS50097"/>
    </source>
</evidence>
<feature type="compositionally biased region" description="Pro residues" evidence="8">
    <location>
        <begin position="451"/>
        <end position="463"/>
    </location>
</feature>
<keyword evidence="5 7" id="KW-0539">Nucleus</keyword>
<sequence length="967" mass="101959">MASTQAETNVGLAPEQGPVAQRQRKGPGSGAGSPKSNRSSPTQQEEKCTKGEDRTSPTGGAKEEDKESQGHAGAGGAGSSPVSSPQGRSSSVASPSSTSQQFCLRWNNYQTNLTTIFDQLLQNECFVDVTLACDGRSMKAHKMVLSACSPYFQTLLAETPCQHPIVIMRDVSWSDLKAIVEFMYRGEINVSQDQIGPLLRIAEMLKVRGLADVTHMEAASAAAAAASSERMPSSPKESTSTSRTEQEREREAEELLAFMQPEKKLRTSDWDPAELRLSPLERQQGRNVRKRRWPSADTIFNPPAPPSPLSSLIAAERMELEQKERERQRDCSLMTPPPKPPLSSASAVGATRRLETALHALDMPSPASTPGPLSRSRPHSQSPQQQQQAQQQGQLPLPLPLHPHHHASPAPHPSQTAGAAHHPPSPAGDSRFPLGPAAAMAAAMELSGLGPGPPTEPRLPPPPPHHHGGGGVGGGGVGGGGGAAGGVGSGGGSSLADDLEIKPGIAEMIREEERAKMMENSHAWMGATGSTLAADSYQYQLQSMWQKCWNTNQNLMHHMRFRERGPLKSWRPETMAEAIFSVLKEGLSLSQAARKYDIPYPTFVLYANRVHNMLGPSIDGGPDLRPKGRGRPQRILLGIWPDEHIKGVIKTVVFRDTKDIKDESLAAHMPPYGRHSDLPLSYPGASGALAGTPSSMACPNGSGPQTGVGVAGDQHMSQETAAAVAAVAHNIRQQMQMAAVPPGLFNLPPHPGVGAGVGSVPGAGAGRSSISPALSSGSGPRHAPSPCGPAGLLPNLPPSMAVALHHQQQQQAAHHHMQQLHLQQQQAHLHHHQQQQQHHQGGHQAAHKSGFGASSSSSASSSMGQHLPPKAKSSPLRSETPRLHSPLGDLGLDMASYKREFSPSRLFAEDLAELVGASVSSSSSSAAAATAPPERSAGASSAAAGADAPSSSSTGGIKVEPITTTSE</sequence>
<feature type="region of interest" description="Disordered" evidence="8">
    <location>
        <begin position="446"/>
        <end position="499"/>
    </location>
</feature>
<organism evidence="11 12">
    <name type="scientific">Drosophila erecta</name>
    <name type="common">Fruit fly</name>
    <dbReference type="NCBI Taxonomy" id="7220"/>
    <lineage>
        <taxon>Eukaryota</taxon>
        <taxon>Metazoa</taxon>
        <taxon>Ecdysozoa</taxon>
        <taxon>Arthropoda</taxon>
        <taxon>Hexapoda</taxon>
        <taxon>Insecta</taxon>
        <taxon>Pterygota</taxon>
        <taxon>Neoptera</taxon>
        <taxon>Endopterygota</taxon>
        <taxon>Diptera</taxon>
        <taxon>Brachycera</taxon>
        <taxon>Muscomorpha</taxon>
        <taxon>Ephydroidea</taxon>
        <taxon>Drosophilidae</taxon>
        <taxon>Drosophila</taxon>
        <taxon>Sophophora</taxon>
    </lineage>
</organism>
<evidence type="ECO:0000256" key="5">
    <source>
        <dbReference type="ARBA" id="ARBA00023242"/>
    </source>
</evidence>
<dbReference type="InterPro" id="IPR009057">
    <property type="entry name" value="Homeodomain-like_sf"/>
</dbReference>
<feature type="compositionally biased region" description="Basic and acidic residues" evidence="8">
    <location>
        <begin position="316"/>
        <end position="330"/>
    </location>
</feature>
<dbReference type="GO" id="GO:0005634">
    <property type="term" value="C:nucleus"/>
    <property type="evidence" value="ECO:0007669"/>
    <property type="project" value="UniProtKB-SubCell"/>
</dbReference>
<dbReference type="PANTHER" id="PTHR23110">
    <property type="entry name" value="BTB DOMAIN TRANSCRIPTION FACTOR"/>
    <property type="match status" value="1"/>
</dbReference>
<comment type="function">
    <text evidence="6">Probably acts as a transcriptional regulator. Required for the specification of the tarsal segment. Also involved in antenna development.</text>
</comment>
<dbReference type="EMBL" id="CH954178">
    <property type="protein sequence ID" value="EDV50105.2"/>
    <property type="molecule type" value="Genomic_DNA"/>
</dbReference>
<feature type="compositionally biased region" description="Low complexity" evidence="8">
    <location>
        <begin position="79"/>
        <end position="96"/>
    </location>
</feature>
<feature type="compositionally biased region" description="Low complexity" evidence="8">
    <location>
        <begin position="372"/>
        <end position="396"/>
    </location>
</feature>
<keyword evidence="4" id="KW-0804">Transcription</keyword>
<dbReference type="PANTHER" id="PTHR23110:SF109">
    <property type="entry name" value="FI07618P-RELATED"/>
    <property type="match status" value="1"/>
</dbReference>
<dbReference type="GO" id="GO:0003700">
    <property type="term" value="F:DNA-binding transcription factor activity"/>
    <property type="evidence" value="ECO:0007669"/>
    <property type="project" value="UniProtKB-ARBA"/>
</dbReference>
<feature type="compositionally biased region" description="Basic and acidic residues" evidence="8">
    <location>
        <begin position="44"/>
        <end position="69"/>
    </location>
</feature>
<keyword evidence="2" id="KW-0805">Transcription regulation</keyword>
<comment type="subcellular location">
    <subcellularLocation>
        <location evidence="1 7">Nucleus</location>
    </subcellularLocation>
</comment>
<dbReference type="InterPro" id="IPR007889">
    <property type="entry name" value="HTH_Psq"/>
</dbReference>
<dbReference type="SUPFAM" id="SSF54695">
    <property type="entry name" value="POZ domain"/>
    <property type="match status" value="1"/>
</dbReference>
<feature type="compositionally biased region" description="Low complexity" evidence="8">
    <location>
        <begin position="413"/>
        <end position="422"/>
    </location>
</feature>
<dbReference type="InterPro" id="IPR011333">
    <property type="entry name" value="SKP1/BTB/POZ_sf"/>
</dbReference>
<reference evidence="11 12" key="1">
    <citation type="journal article" date="2007" name="Nature">
        <title>Evolution of genes and genomes on the Drosophila phylogeny.</title>
        <authorList>
            <consortium name="Drosophila 12 Genomes Consortium"/>
            <person name="Clark A.G."/>
            <person name="Eisen M.B."/>
            <person name="Smith D.R."/>
            <person name="Bergman C.M."/>
            <person name="Oliver B."/>
            <person name="Markow T.A."/>
            <person name="Kaufman T.C."/>
            <person name="Kellis M."/>
            <person name="Gelbart W."/>
            <person name="Iyer V.N."/>
            <person name="Pollard D.A."/>
            <person name="Sackton T.B."/>
            <person name="Larracuente A.M."/>
            <person name="Singh N.D."/>
            <person name="Abad J.P."/>
            <person name="Abt D.N."/>
            <person name="Adryan B."/>
            <person name="Aguade M."/>
            <person name="Akashi H."/>
            <person name="Anderson W.W."/>
            <person name="Aquadro C.F."/>
            <person name="Ardell D.H."/>
            <person name="Arguello R."/>
            <person name="Artieri C.G."/>
            <person name="Barbash D.A."/>
            <person name="Barker D."/>
            <person name="Barsanti P."/>
            <person name="Batterham P."/>
            <person name="Batzoglou S."/>
            <person name="Begun D."/>
            <person name="Bhutkar A."/>
            <person name="Blanco E."/>
            <person name="Bosak S.A."/>
            <person name="Bradley R.K."/>
            <person name="Brand A.D."/>
            <person name="Brent M.R."/>
            <person name="Brooks A.N."/>
            <person name="Brown R.H."/>
            <person name="Butlin R.K."/>
            <person name="Caggese C."/>
            <person name="Calvi B.R."/>
            <person name="Bernardo de Carvalho A."/>
            <person name="Caspi A."/>
            <person name="Castrezana S."/>
            <person name="Celniker S.E."/>
            <person name="Chang J.L."/>
            <person name="Chapple C."/>
            <person name="Chatterji S."/>
            <person name="Chinwalla A."/>
            <person name="Civetta A."/>
            <person name="Clifton S.W."/>
            <person name="Comeron J.M."/>
            <person name="Costello J.C."/>
            <person name="Coyne J.A."/>
            <person name="Daub J."/>
            <person name="David R.G."/>
            <person name="Delcher A.L."/>
            <person name="Delehaunty K."/>
            <person name="Do C.B."/>
            <person name="Ebling H."/>
            <person name="Edwards K."/>
            <person name="Eickbush T."/>
            <person name="Evans J.D."/>
            <person name="Filipski A."/>
            <person name="Findeiss S."/>
            <person name="Freyhult E."/>
            <person name="Fulton L."/>
            <person name="Fulton R."/>
            <person name="Garcia A.C."/>
            <person name="Gardiner A."/>
            <person name="Garfield D.A."/>
            <person name="Garvin B.E."/>
            <person name="Gibson G."/>
            <person name="Gilbert D."/>
            <person name="Gnerre S."/>
            <person name="Godfrey J."/>
            <person name="Good R."/>
            <person name="Gotea V."/>
            <person name="Gravely B."/>
            <person name="Greenberg A.J."/>
            <person name="Griffiths-Jones S."/>
            <person name="Gross S."/>
            <person name="Guigo R."/>
            <person name="Gustafson E.A."/>
            <person name="Haerty W."/>
            <person name="Hahn M.W."/>
            <person name="Halligan D.L."/>
            <person name="Halpern A.L."/>
            <person name="Halter G.M."/>
            <person name="Han M.V."/>
            <person name="Heger A."/>
            <person name="Hillier L."/>
            <person name="Hinrichs A.S."/>
            <person name="Holmes I."/>
            <person name="Hoskins R.A."/>
            <person name="Hubisz M.J."/>
            <person name="Hultmark D."/>
            <person name="Huntley M.A."/>
            <person name="Jaffe D.B."/>
            <person name="Jagadeeshan S."/>
            <person name="Jeck W.R."/>
            <person name="Johnson J."/>
            <person name="Jones C.D."/>
            <person name="Jordan W.C."/>
            <person name="Karpen G.H."/>
            <person name="Kataoka E."/>
            <person name="Keightley P.D."/>
            <person name="Kheradpour P."/>
            <person name="Kirkness E.F."/>
            <person name="Koerich L.B."/>
            <person name="Kristiansen K."/>
            <person name="Kudrna D."/>
            <person name="Kulathinal R.J."/>
            <person name="Kumar S."/>
            <person name="Kwok R."/>
            <person name="Lander E."/>
            <person name="Langley C.H."/>
            <person name="Lapoint R."/>
            <person name="Lazzaro B.P."/>
            <person name="Lee S.J."/>
            <person name="Levesque L."/>
            <person name="Li R."/>
            <person name="Lin C.F."/>
            <person name="Lin M.F."/>
            <person name="Lindblad-Toh K."/>
            <person name="Llopart A."/>
            <person name="Long M."/>
            <person name="Low L."/>
            <person name="Lozovsky E."/>
            <person name="Lu J."/>
            <person name="Luo M."/>
            <person name="Machado C.A."/>
            <person name="Makalowski W."/>
            <person name="Marzo M."/>
            <person name="Matsuda M."/>
            <person name="Matzkin L."/>
            <person name="McAllister B."/>
            <person name="McBride C.S."/>
            <person name="McKernan B."/>
            <person name="McKernan K."/>
            <person name="Mendez-Lago M."/>
            <person name="Minx P."/>
            <person name="Mollenhauer M.U."/>
            <person name="Montooth K."/>
            <person name="Mount S.M."/>
            <person name="Mu X."/>
            <person name="Myers E."/>
            <person name="Negre B."/>
            <person name="Newfeld S."/>
            <person name="Nielsen R."/>
            <person name="Noor M.A."/>
            <person name="O'Grady P."/>
            <person name="Pachter L."/>
            <person name="Papaceit M."/>
            <person name="Parisi M.J."/>
            <person name="Parisi M."/>
            <person name="Parts L."/>
            <person name="Pedersen J.S."/>
            <person name="Pesole G."/>
            <person name="Phillippy A.M."/>
            <person name="Ponting C.P."/>
            <person name="Pop M."/>
            <person name="Porcelli D."/>
            <person name="Powell J.R."/>
            <person name="Prohaska S."/>
            <person name="Pruitt K."/>
            <person name="Puig M."/>
            <person name="Quesneville H."/>
            <person name="Ram K.R."/>
            <person name="Rand D."/>
            <person name="Rasmussen M.D."/>
            <person name="Reed L.K."/>
            <person name="Reenan R."/>
            <person name="Reily A."/>
            <person name="Remington K.A."/>
            <person name="Rieger T.T."/>
            <person name="Ritchie M.G."/>
            <person name="Robin C."/>
            <person name="Rogers Y.H."/>
            <person name="Rohde C."/>
            <person name="Rozas J."/>
            <person name="Rubenfield M.J."/>
            <person name="Ruiz A."/>
            <person name="Russo S."/>
            <person name="Salzberg S.L."/>
            <person name="Sanchez-Gracia A."/>
            <person name="Saranga D.J."/>
            <person name="Sato H."/>
            <person name="Schaeffer S.W."/>
            <person name="Schatz M.C."/>
            <person name="Schlenke T."/>
            <person name="Schwartz R."/>
            <person name="Segarra C."/>
            <person name="Singh R.S."/>
            <person name="Sirot L."/>
            <person name="Sirota M."/>
            <person name="Sisneros N.B."/>
            <person name="Smith C.D."/>
            <person name="Smith T.F."/>
            <person name="Spieth J."/>
            <person name="Stage D.E."/>
            <person name="Stark A."/>
            <person name="Stephan W."/>
            <person name="Strausberg R.L."/>
            <person name="Strempel S."/>
            <person name="Sturgill D."/>
            <person name="Sutton G."/>
            <person name="Sutton G.G."/>
            <person name="Tao W."/>
            <person name="Teichmann S."/>
            <person name="Tobari Y.N."/>
            <person name="Tomimura Y."/>
            <person name="Tsolas J.M."/>
            <person name="Valente V.L."/>
            <person name="Venter E."/>
            <person name="Venter J.C."/>
            <person name="Vicario S."/>
            <person name="Vieira F.G."/>
            <person name="Vilella A.J."/>
            <person name="Villasante A."/>
            <person name="Walenz B."/>
            <person name="Wang J."/>
            <person name="Wasserman M."/>
            <person name="Watts T."/>
            <person name="Wilson D."/>
            <person name="Wilson R.K."/>
            <person name="Wing R.A."/>
            <person name="Wolfner M.F."/>
            <person name="Wong A."/>
            <person name="Wong G.K."/>
            <person name="Wu C.I."/>
            <person name="Wu G."/>
            <person name="Yamamoto D."/>
            <person name="Yang H.P."/>
            <person name="Yang S.P."/>
            <person name="Yorke J.A."/>
            <person name="Yoshida K."/>
            <person name="Zdobnov E."/>
            <person name="Zhang P."/>
            <person name="Zhang Y."/>
            <person name="Zimin A.V."/>
            <person name="Baldwin J."/>
            <person name="Abdouelleil A."/>
            <person name="Abdulkadir J."/>
            <person name="Abebe A."/>
            <person name="Abera B."/>
            <person name="Abreu J."/>
            <person name="Acer S.C."/>
            <person name="Aftuck L."/>
            <person name="Alexander A."/>
            <person name="An P."/>
            <person name="Anderson E."/>
            <person name="Anderson S."/>
            <person name="Arachi H."/>
            <person name="Azer M."/>
            <person name="Bachantsang P."/>
            <person name="Barry A."/>
            <person name="Bayul T."/>
            <person name="Berlin A."/>
            <person name="Bessette D."/>
            <person name="Bloom T."/>
            <person name="Blye J."/>
            <person name="Boguslavskiy L."/>
            <person name="Bonnet C."/>
            <person name="Boukhgalter B."/>
            <person name="Bourzgui I."/>
            <person name="Brown A."/>
            <person name="Cahill P."/>
            <person name="Channer S."/>
            <person name="Cheshatsang Y."/>
            <person name="Chuda L."/>
            <person name="Citroen M."/>
            <person name="Collymore A."/>
            <person name="Cooke P."/>
            <person name="Costello M."/>
            <person name="D'Aco K."/>
            <person name="Daza R."/>
            <person name="De Haan G."/>
            <person name="DeGray S."/>
            <person name="DeMaso C."/>
            <person name="Dhargay N."/>
            <person name="Dooley K."/>
            <person name="Dooley E."/>
            <person name="Doricent M."/>
            <person name="Dorje P."/>
            <person name="Dorjee K."/>
            <person name="Dupes A."/>
            <person name="Elong R."/>
            <person name="Falk J."/>
            <person name="Farina A."/>
            <person name="Faro S."/>
            <person name="Ferguson D."/>
            <person name="Fisher S."/>
            <person name="Foley C.D."/>
            <person name="Franke A."/>
            <person name="Friedrich D."/>
            <person name="Gadbois L."/>
            <person name="Gearin G."/>
            <person name="Gearin C.R."/>
            <person name="Giannoukos G."/>
            <person name="Goode T."/>
            <person name="Graham J."/>
            <person name="Grandbois E."/>
            <person name="Grewal S."/>
            <person name="Gyaltsen K."/>
            <person name="Hafez N."/>
            <person name="Hagos B."/>
            <person name="Hall J."/>
            <person name="Henson C."/>
            <person name="Hollinger A."/>
            <person name="Honan T."/>
            <person name="Huard M.D."/>
            <person name="Hughes L."/>
            <person name="Hurhula B."/>
            <person name="Husby M.E."/>
            <person name="Kamat A."/>
            <person name="Kanga B."/>
            <person name="Kashin S."/>
            <person name="Khazanovich D."/>
            <person name="Kisner P."/>
            <person name="Lance K."/>
            <person name="Lara M."/>
            <person name="Lee W."/>
            <person name="Lennon N."/>
            <person name="Letendre F."/>
            <person name="LeVine R."/>
            <person name="Lipovsky A."/>
            <person name="Liu X."/>
            <person name="Liu J."/>
            <person name="Liu S."/>
            <person name="Lokyitsang T."/>
            <person name="Lokyitsang Y."/>
            <person name="Lubonja R."/>
            <person name="Lui A."/>
            <person name="MacDonald P."/>
            <person name="Magnisalis V."/>
            <person name="Maru K."/>
            <person name="Matthews C."/>
            <person name="McCusker W."/>
            <person name="McDonough S."/>
            <person name="Mehta T."/>
            <person name="Meldrim J."/>
            <person name="Meneus L."/>
            <person name="Mihai O."/>
            <person name="Mihalev A."/>
            <person name="Mihova T."/>
            <person name="Mittelman R."/>
            <person name="Mlenga V."/>
            <person name="Montmayeur A."/>
            <person name="Mulrain L."/>
            <person name="Navidi A."/>
            <person name="Naylor J."/>
            <person name="Negash T."/>
            <person name="Nguyen T."/>
            <person name="Nguyen N."/>
            <person name="Nicol R."/>
            <person name="Norbu C."/>
            <person name="Norbu N."/>
            <person name="Novod N."/>
            <person name="O'Neill B."/>
            <person name="Osman S."/>
            <person name="Markiewicz E."/>
            <person name="Oyono O.L."/>
            <person name="Patti C."/>
            <person name="Phunkhang P."/>
            <person name="Pierre F."/>
            <person name="Priest M."/>
            <person name="Raghuraman S."/>
            <person name="Rege F."/>
            <person name="Reyes R."/>
            <person name="Rise C."/>
            <person name="Rogov P."/>
            <person name="Ross K."/>
            <person name="Ryan E."/>
            <person name="Settipalli S."/>
            <person name="Shea T."/>
            <person name="Sherpa N."/>
            <person name="Shi L."/>
            <person name="Shih D."/>
            <person name="Sparrow T."/>
            <person name="Spaulding J."/>
            <person name="Stalker J."/>
            <person name="Stange-Thomann N."/>
            <person name="Stavropoulos S."/>
            <person name="Stone C."/>
            <person name="Strader C."/>
            <person name="Tesfaye S."/>
            <person name="Thomson T."/>
            <person name="Thoulutsang Y."/>
            <person name="Thoulutsang D."/>
            <person name="Topham K."/>
            <person name="Topping I."/>
            <person name="Tsamla T."/>
            <person name="Vassiliev H."/>
            <person name="Vo A."/>
            <person name="Wangchuk T."/>
            <person name="Wangdi T."/>
            <person name="Weiand M."/>
            <person name="Wilkinson J."/>
            <person name="Wilson A."/>
            <person name="Yadav S."/>
            <person name="Young G."/>
            <person name="Yu Q."/>
            <person name="Zembek L."/>
            <person name="Zhong D."/>
            <person name="Zimmer A."/>
            <person name="Zwirko Z."/>
            <person name="Jaffe D.B."/>
            <person name="Alvarez P."/>
            <person name="Brockman W."/>
            <person name="Butler J."/>
            <person name="Chin C."/>
            <person name="Gnerre S."/>
            <person name="Grabherr M."/>
            <person name="Kleber M."/>
            <person name="Mauceli E."/>
            <person name="MacCallum I."/>
        </authorList>
    </citation>
    <scope>NUCLEOTIDE SEQUENCE [LARGE SCALE GENOMIC DNA]</scope>
    <source>
        <strain evidence="11 12">TSC#14021-0224.01</strain>
    </source>
</reference>
<dbReference type="OrthoDB" id="6611570at2759"/>
<feature type="compositionally biased region" description="Low complexity" evidence="8">
    <location>
        <begin position="917"/>
        <end position="956"/>
    </location>
</feature>
<dbReference type="Gene3D" id="3.30.710.10">
    <property type="entry name" value="Potassium Channel Kv1.1, Chain A"/>
    <property type="match status" value="1"/>
</dbReference>
<feature type="compositionally biased region" description="Gly residues" evidence="8">
    <location>
        <begin position="469"/>
        <end position="493"/>
    </location>
</feature>
<name>B3NJE3_DROER</name>
<feature type="DNA-binding region" description="H-T-H motif" evidence="7">
    <location>
        <begin position="589"/>
        <end position="609"/>
    </location>
</feature>
<reference evidence="11 12" key="2">
    <citation type="journal article" date="2008" name="Bioinformatics">
        <title>Assembly reconciliation.</title>
        <authorList>
            <person name="Zimin A.V."/>
            <person name="Smith D.R."/>
            <person name="Sutton G."/>
            <person name="Yorke J.A."/>
        </authorList>
    </citation>
    <scope>NUCLEOTIDE SEQUENCE [LARGE SCALE GENOMIC DNA]</scope>
    <source>
        <strain evidence="11 12">TSC#14021-0224.01</strain>
    </source>
</reference>
<feature type="region of interest" description="Disordered" evidence="8">
    <location>
        <begin position="917"/>
        <end position="967"/>
    </location>
</feature>
<dbReference type="Pfam" id="PF05225">
    <property type="entry name" value="HTH_psq"/>
    <property type="match status" value="1"/>
</dbReference>
<evidence type="ECO:0000313" key="12">
    <source>
        <dbReference type="Proteomes" id="UP000008711"/>
    </source>
</evidence>
<feature type="compositionally biased region" description="Low complexity" evidence="8">
    <location>
        <begin position="766"/>
        <end position="779"/>
    </location>
</feature>
<feature type="region of interest" description="Disordered" evidence="8">
    <location>
        <begin position="756"/>
        <end position="890"/>
    </location>
</feature>
<accession>B3NJE3</accession>
<dbReference type="SUPFAM" id="SSF46689">
    <property type="entry name" value="Homeodomain-like"/>
    <property type="match status" value="1"/>
</dbReference>